<gene>
    <name evidence="3" type="ORF">ACHHYP_00412</name>
</gene>
<feature type="coiled-coil region" evidence="1">
    <location>
        <begin position="572"/>
        <end position="631"/>
    </location>
</feature>
<accession>A0A1V9ZUN8</accession>
<name>A0A1V9ZUN8_ACHHY</name>
<dbReference type="Proteomes" id="UP000243579">
    <property type="component" value="Unassembled WGS sequence"/>
</dbReference>
<feature type="region of interest" description="Disordered" evidence="2">
    <location>
        <begin position="1233"/>
        <end position="1276"/>
    </location>
</feature>
<evidence type="ECO:0000313" key="4">
    <source>
        <dbReference type="Proteomes" id="UP000243579"/>
    </source>
</evidence>
<feature type="compositionally biased region" description="Basic residues" evidence="2">
    <location>
        <begin position="1141"/>
        <end position="1150"/>
    </location>
</feature>
<proteinExistence type="predicted"/>
<dbReference type="OrthoDB" id="309807at2759"/>
<dbReference type="EMBL" id="JNBR01000003">
    <property type="protein sequence ID" value="OQS01681.1"/>
    <property type="molecule type" value="Genomic_DNA"/>
</dbReference>
<dbReference type="STRING" id="1202772.A0A1V9ZUN8"/>
<feature type="coiled-coil region" evidence="1">
    <location>
        <begin position="509"/>
        <end position="543"/>
    </location>
</feature>
<feature type="region of interest" description="Disordered" evidence="2">
    <location>
        <begin position="1096"/>
        <end position="1170"/>
    </location>
</feature>
<sequence>MEQPPLREELVAIPEAATQSPVPKHTIARSVWSDAKWGAIPPAELEIIRMKRESQSMFTKKKMAPSTAALGDLPVFAPTDRLEDEVVKTQDPGAVEAWVNAHLLRGAIQLIPLSDAYVDASDDHKRQALLYQSKLEYNDIQTIFASPDKSPLEGAGIDSGSLLRLGLPRAIVDRIFRGLFVYSSGFHTLIHEIGRHCPPYAEAHIAANIWLTFLHLLEKCEDGRYEMAMLKFNHATAVWKQNAIQEYERQEQALKDALVAAQAETVQERAVVAERVADVEACEATIAALRDDVVAAKEATAAAEDLGRLANLEILELENTLAATRKELGAATQALHVALSEQANLQVEIAGYASELQHAMDVQTKADEHKARAADRMRELQAAGQAVRDELELVRTQLKATGMDKAKLFAEHSLLALRNKTLEAKVEMQAQQLVTLAAALSAKASAVEEADATLLSLKQAMDRDRVAFVAQTAEVAALQSVVSQQKRDHMVLEAQAQLLLMEKKNNNMREGDRLRIERLLNKKVELEKEVDALRAEKEKSHEHLWTLRATLEAVENDLHMSKRAFATSQTSLQQLDKVNDQLRGQMAEMERNVDRMTIGFNAMKDRCKAVEDGAKEQVDKVEVELKVAMAQMREMAYMRRENESQISDLAKTIETNAMEIKVLHQRLEQSDKVIHSMTVERDALLREKRVIQLEYNANQLVMTKLHESTSHLMGRIRKHEVSFDEAIAELKGHYEDAFALGSGHLEPGLTADAAAALPSKTAADVMHKSVAAVMELMNMKDEHPAFQQIKRRRSLTGKELKAQCEYRIVELGQDIARREAERVQLLRDIDARDGRLRAEQARTAAAVAVGCMHAERSVMVLEDFAARLLRFRAYEQSTTRKIMDQEFELYRCKNRIKELLATVAQLQLLLDQSGMAEEDASGYLTIEKVRFQTRVDESVQAVVATADDDSQTYPPRRSPIKERAKLHHVDFSAPESVLTNITELIPDEELDHHFYSLTHHSETLEFAHGHLLRRSGGSPGGVLPKLSQATLDRHAKPAKRVRTNVVADLETQFGLHARIAMPRVGPFVVSRPVQQPEDNPPSRGRLALLAQDITDHDYDTPGLQAPSQVRHLQPSPPPKKGRATGPPTATSPAPPRDRSPKAHTVRRARPTRHDTTHVVGSPGSIEHDAGVLDTLRAPQPVYRHLAHGPPFAVDSDSDDELERVEDYFTTTPEGMLVEKPGVPEAVHVPTLLEQRVKEHRAAQQPGPRSGGWDLRGNNSPSGDSPLPPVLYPLTKS</sequence>
<keyword evidence="1" id="KW-0175">Coiled coil</keyword>
<reference evidence="3 4" key="1">
    <citation type="journal article" date="2014" name="Genome Biol. Evol.">
        <title>The secreted proteins of Achlya hypogyna and Thraustotheca clavata identify the ancestral oomycete secretome and reveal gene acquisitions by horizontal gene transfer.</title>
        <authorList>
            <person name="Misner I."/>
            <person name="Blouin N."/>
            <person name="Leonard G."/>
            <person name="Richards T.A."/>
            <person name="Lane C.E."/>
        </authorList>
    </citation>
    <scope>NUCLEOTIDE SEQUENCE [LARGE SCALE GENOMIC DNA]</scope>
    <source>
        <strain evidence="3 4">ATCC 48635</strain>
    </source>
</reference>
<feature type="coiled-coil region" evidence="1">
    <location>
        <begin position="240"/>
        <end position="334"/>
    </location>
</feature>
<evidence type="ECO:0000256" key="2">
    <source>
        <dbReference type="SAM" id="MobiDB-lite"/>
    </source>
</evidence>
<keyword evidence="4" id="KW-1185">Reference proteome</keyword>
<dbReference type="AlphaFoldDB" id="A0A1V9ZUN8"/>
<protein>
    <submittedName>
        <fullName evidence="3">Uncharacterized protein</fullName>
    </submittedName>
</protein>
<organism evidence="3 4">
    <name type="scientific">Achlya hypogyna</name>
    <name type="common">Oomycete</name>
    <name type="synonym">Protoachlya hypogyna</name>
    <dbReference type="NCBI Taxonomy" id="1202772"/>
    <lineage>
        <taxon>Eukaryota</taxon>
        <taxon>Sar</taxon>
        <taxon>Stramenopiles</taxon>
        <taxon>Oomycota</taxon>
        <taxon>Saprolegniomycetes</taxon>
        <taxon>Saprolegniales</taxon>
        <taxon>Achlyaceae</taxon>
        <taxon>Achlya</taxon>
    </lineage>
</organism>
<evidence type="ECO:0000313" key="3">
    <source>
        <dbReference type="EMBL" id="OQS01681.1"/>
    </source>
</evidence>
<comment type="caution">
    <text evidence="3">The sequence shown here is derived from an EMBL/GenBank/DDBJ whole genome shotgun (WGS) entry which is preliminary data.</text>
</comment>
<evidence type="ECO:0000256" key="1">
    <source>
        <dbReference type="SAM" id="Coils"/>
    </source>
</evidence>